<protein>
    <recommendedName>
        <fullName evidence="11">NAD(P)(+)--arginine ADP-ribosyltransferase</fullName>
        <ecNumber evidence="11">2.4.2.31</ecNumber>
    </recommendedName>
    <alternativeName>
        <fullName evidence="11">Mono(ADP-ribosyl)transferase</fullName>
    </alternativeName>
</protein>
<dbReference type="PANTHER" id="PTHR10339">
    <property type="entry name" value="ADP-RIBOSYLTRANSFERASE"/>
    <property type="match status" value="1"/>
</dbReference>
<comment type="catalytic activity">
    <reaction evidence="10 11">
        <text>L-arginyl-[protein] + NAD(+) = N(omega)-(ADP-D-ribosyl)-L-arginyl-[protein] + nicotinamide + H(+)</text>
        <dbReference type="Rhea" id="RHEA:19149"/>
        <dbReference type="Rhea" id="RHEA-COMP:10532"/>
        <dbReference type="Rhea" id="RHEA-COMP:15087"/>
        <dbReference type="ChEBI" id="CHEBI:15378"/>
        <dbReference type="ChEBI" id="CHEBI:17154"/>
        <dbReference type="ChEBI" id="CHEBI:29965"/>
        <dbReference type="ChEBI" id="CHEBI:57540"/>
        <dbReference type="ChEBI" id="CHEBI:142554"/>
        <dbReference type="EC" id="2.4.2.31"/>
    </reaction>
</comment>
<dbReference type="AlphaFoldDB" id="A0A444UQQ1"/>
<keyword evidence="7" id="KW-0548">Nucleotidyltransferase</keyword>
<proteinExistence type="inferred from homology"/>
<evidence type="ECO:0000256" key="1">
    <source>
        <dbReference type="ARBA" id="ARBA00004613"/>
    </source>
</evidence>
<keyword evidence="6 11" id="KW-0808">Transferase</keyword>
<name>A0A444UQQ1_ACIRT</name>
<dbReference type="Proteomes" id="UP000289886">
    <property type="component" value="Unassembled WGS sequence"/>
</dbReference>
<dbReference type="GO" id="GO:0005576">
    <property type="term" value="C:extracellular region"/>
    <property type="evidence" value="ECO:0007669"/>
    <property type="project" value="UniProtKB-SubCell"/>
</dbReference>
<evidence type="ECO:0000313" key="13">
    <source>
        <dbReference type="Proteomes" id="UP000289886"/>
    </source>
</evidence>
<evidence type="ECO:0000256" key="9">
    <source>
        <dbReference type="ARBA" id="ARBA00023026"/>
    </source>
</evidence>
<dbReference type="InterPro" id="IPR050999">
    <property type="entry name" value="ADP-ribosyltransferase_ARG"/>
</dbReference>
<comment type="similarity">
    <text evidence="2 11">Belongs to the Arg-specific ADP-ribosyltransferase family.</text>
</comment>
<dbReference type="EMBL" id="SCEB01038675">
    <property type="protein sequence ID" value="RXM37481.1"/>
    <property type="molecule type" value="Genomic_DNA"/>
</dbReference>
<keyword evidence="13" id="KW-1185">Reference proteome</keyword>
<dbReference type="PANTHER" id="PTHR10339:SF25">
    <property type="entry name" value="SECRETED EXOENZYME S"/>
    <property type="match status" value="1"/>
</dbReference>
<evidence type="ECO:0000313" key="12">
    <source>
        <dbReference type="EMBL" id="RXM37481.1"/>
    </source>
</evidence>
<dbReference type="PROSITE" id="PS01291">
    <property type="entry name" value="ART"/>
    <property type="match status" value="1"/>
</dbReference>
<comment type="caution">
    <text evidence="12">The sequence shown here is derived from an EMBL/GenBank/DDBJ whole genome shotgun (WGS) entry which is preliminary data.</text>
</comment>
<dbReference type="Gene3D" id="3.90.176.10">
    <property type="entry name" value="Toxin ADP-ribosyltransferase, Chain A, domain 1"/>
    <property type="match status" value="1"/>
</dbReference>
<dbReference type="GO" id="GO:0106274">
    <property type="term" value="F:NAD+-protein-arginine ADP-ribosyltransferase activity"/>
    <property type="evidence" value="ECO:0007669"/>
    <property type="project" value="UniProtKB-EC"/>
</dbReference>
<keyword evidence="8 11" id="KW-0521">NADP</keyword>
<evidence type="ECO:0000256" key="7">
    <source>
        <dbReference type="ARBA" id="ARBA00022695"/>
    </source>
</evidence>
<dbReference type="GO" id="GO:0003950">
    <property type="term" value="F:NAD+ poly-ADP-ribosyltransferase activity"/>
    <property type="evidence" value="ECO:0007669"/>
    <property type="project" value="TreeGrafter"/>
</dbReference>
<dbReference type="GO" id="GO:0090729">
    <property type="term" value="F:toxin activity"/>
    <property type="evidence" value="ECO:0007669"/>
    <property type="project" value="UniProtKB-KW"/>
</dbReference>
<accession>A0A444UQQ1</accession>
<keyword evidence="5 11" id="KW-0328">Glycosyltransferase</keyword>
<dbReference type="SUPFAM" id="SSF56399">
    <property type="entry name" value="ADP-ribosylation"/>
    <property type="match status" value="1"/>
</dbReference>
<keyword evidence="11" id="KW-0520">NAD</keyword>
<keyword evidence="4" id="KW-0800">Toxin</keyword>
<organism evidence="12 13">
    <name type="scientific">Acipenser ruthenus</name>
    <name type="common">Sterlet sturgeon</name>
    <dbReference type="NCBI Taxonomy" id="7906"/>
    <lineage>
        <taxon>Eukaryota</taxon>
        <taxon>Metazoa</taxon>
        <taxon>Chordata</taxon>
        <taxon>Craniata</taxon>
        <taxon>Vertebrata</taxon>
        <taxon>Euteleostomi</taxon>
        <taxon>Actinopterygii</taxon>
        <taxon>Chondrostei</taxon>
        <taxon>Acipenseriformes</taxon>
        <taxon>Acipenseridae</taxon>
        <taxon>Acipenser</taxon>
    </lineage>
</organism>
<evidence type="ECO:0000256" key="4">
    <source>
        <dbReference type="ARBA" id="ARBA00022656"/>
    </source>
</evidence>
<dbReference type="PRINTS" id="PR00970">
    <property type="entry name" value="RIBTRNSFRASE"/>
</dbReference>
<evidence type="ECO:0000256" key="11">
    <source>
        <dbReference type="RuleBase" id="RU361228"/>
    </source>
</evidence>
<evidence type="ECO:0000256" key="3">
    <source>
        <dbReference type="ARBA" id="ARBA00022525"/>
    </source>
</evidence>
<evidence type="ECO:0000256" key="6">
    <source>
        <dbReference type="ARBA" id="ARBA00022679"/>
    </source>
</evidence>
<reference evidence="12 13" key="1">
    <citation type="submission" date="2019-01" db="EMBL/GenBank/DDBJ databases">
        <title>Draft Genome and Complete Hox-Cluster Characterization of the Sterlet Sturgeon (Acipenser ruthenus).</title>
        <authorList>
            <person name="Wei Q."/>
        </authorList>
    </citation>
    <scope>NUCLEOTIDE SEQUENCE [LARGE SCALE GENOMIC DNA]</scope>
    <source>
        <strain evidence="12">WHYD16114868_AA</strain>
        <tissue evidence="12">Blood</tissue>
    </source>
</reference>
<keyword evidence="3" id="KW-0964">Secreted</keyword>
<dbReference type="EC" id="2.4.2.31" evidence="11"/>
<comment type="subcellular location">
    <subcellularLocation>
        <location evidence="1">Secreted</location>
    </subcellularLocation>
</comment>
<keyword evidence="9" id="KW-0843">Virulence</keyword>
<dbReference type="Pfam" id="PF01129">
    <property type="entry name" value="ART"/>
    <property type="match status" value="1"/>
</dbReference>
<dbReference type="PROSITE" id="PS51996">
    <property type="entry name" value="TR_MART"/>
    <property type="match status" value="1"/>
</dbReference>
<sequence length="237" mass="27241">MAEDALDDQYRACRAEMLKKFNRDIILNELENRELHASWIEAEERMNHPEYKELSLLQATAIRVYTMDSKHSHSSKLNEAVRTGGKYYDNFPFKAWHFHLTDALIKLRSKNPQTYVVYRGVSKIFTSTEDDIVRFGYFASTSQNKSVAEGFRTEKGGSTKGTLFTITSYFGVSIEKYSNNTSQKEVLIPPFEIFRVTKVNGNEIQLEHIMCGATVFKIQYTLTVACVISPLILMQIH</sequence>
<evidence type="ECO:0000256" key="5">
    <source>
        <dbReference type="ARBA" id="ARBA00022676"/>
    </source>
</evidence>
<dbReference type="GO" id="GO:0016779">
    <property type="term" value="F:nucleotidyltransferase activity"/>
    <property type="evidence" value="ECO:0007669"/>
    <property type="project" value="UniProtKB-KW"/>
</dbReference>
<dbReference type="InterPro" id="IPR000768">
    <property type="entry name" value="ART"/>
</dbReference>
<evidence type="ECO:0000256" key="10">
    <source>
        <dbReference type="ARBA" id="ARBA00047597"/>
    </source>
</evidence>
<gene>
    <name evidence="12" type="ORF">EOD39_22159</name>
</gene>
<evidence type="ECO:0000256" key="2">
    <source>
        <dbReference type="ARBA" id="ARBA00009558"/>
    </source>
</evidence>
<evidence type="ECO:0000256" key="8">
    <source>
        <dbReference type="ARBA" id="ARBA00022857"/>
    </source>
</evidence>